<protein>
    <submittedName>
        <fullName evidence="1">Uncharacterized protein</fullName>
    </submittedName>
</protein>
<dbReference type="STRING" id="50990.A0A4Y7Q4W6"/>
<reference evidence="1 2" key="1">
    <citation type="submission" date="2018-06" db="EMBL/GenBank/DDBJ databases">
        <title>A transcriptomic atlas of mushroom development highlights an independent origin of complex multicellularity.</title>
        <authorList>
            <consortium name="DOE Joint Genome Institute"/>
            <person name="Krizsan K."/>
            <person name="Almasi E."/>
            <person name="Merenyi Z."/>
            <person name="Sahu N."/>
            <person name="Viragh M."/>
            <person name="Koszo T."/>
            <person name="Mondo S."/>
            <person name="Kiss B."/>
            <person name="Balint B."/>
            <person name="Kues U."/>
            <person name="Barry K."/>
            <person name="Hegedus J.C."/>
            <person name="Henrissat B."/>
            <person name="Johnson J."/>
            <person name="Lipzen A."/>
            <person name="Ohm R."/>
            <person name="Nagy I."/>
            <person name="Pangilinan J."/>
            <person name="Yan J."/>
            <person name="Xiong Y."/>
            <person name="Grigoriev I.V."/>
            <person name="Hibbett D.S."/>
            <person name="Nagy L.G."/>
        </authorList>
    </citation>
    <scope>NUCLEOTIDE SEQUENCE [LARGE SCALE GENOMIC DNA]</scope>
    <source>
        <strain evidence="1 2">SZMC22713</strain>
    </source>
</reference>
<accession>A0A4Y7Q4W6</accession>
<keyword evidence="2" id="KW-1185">Reference proteome</keyword>
<dbReference type="Proteomes" id="UP000294933">
    <property type="component" value="Unassembled WGS sequence"/>
</dbReference>
<dbReference type="OrthoDB" id="3172239at2759"/>
<dbReference type="InterPro" id="IPR036047">
    <property type="entry name" value="F-box-like_dom_sf"/>
</dbReference>
<dbReference type="Gene3D" id="1.20.1280.50">
    <property type="match status" value="1"/>
</dbReference>
<dbReference type="AlphaFoldDB" id="A0A4Y7Q4W6"/>
<dbReference type="SUPFAM" id="SSF81383">
    <property type="entry name" value="F-box domain"/>
    <property type="match status" value="1"/>
</dbReference>
<proteinExistence type="predicted"/>
<dbReference type="EMBL" id="ML170174">
    <property type="protein sequence ID" value="TDL22624.1"/>
    <property type="molecule type" value="Genomic_DNA"/>
</dbReference>
<evidence type="ECO:0000313" key="2">
    <source>
        <dbReference type="Proteomes" id="UP000294933"/>
    </source>
</evidence>
<organism evidence="1 2">
    <name type="scientific">Rickenella mellea</name>
    <dbReference type="NCBI Taxonomy" id="50990"/>
    <lineage>
        <taxon>Eukaryota</taxon>
        <taxon>Fungi</taxon>
        <taxon>Dikarya</taxon>
        <taxon>Basidiomycota</taxon>
        <taxon>Agaricomycotina</taxon>
        <taxon>Agaricomycetes</taxon>
        <taxon>Hymenochaetales</taxon>
        <taxon>Rickenellaceae</taxon>
        <taxon>Rickenella</taxon>
    </lineage>
</organism>
<evidence type="ECO:0000313" key="1">
    <source>
        <dbReference type="EMBL" id="TDL22624.1"/>
    </source>
</evidence>
<sequence>MATHVQIADQEAALVALTLERDAHCFINSLPQEIIIHIFHLLQIPGSLRWLVVTWICRIWRQVALECPSLWTYIRLSNAWPQEVSTFIRRAKSSPLTVHTYPTSYVTDHGYFTGFLLEHLSRAREVWLKTFLPPPPADHDIDLQTIFSTPAPLLEKVNICRPWESWDVKPPPFRFGSNLPLLCSIVLDNQPLEWCSESIRGLRELDLRSICKVDQPSLSSLIAILEACPALELLSLDMAGPNTESHEFGLPIHHVNLPHLRKLTLLSDVRPVAALLSHMTTPNTLRWTINCCNPHDFLDFSLPLSAPILCASLKIHFLYDNGGPRFEPTLHPVGSEQLLFGNRLSFDPEDFSADRLPAEIWLKIFGSTLQNTGWNKTTELTLELSSRPDDRSIWLALFVNLPHLIMLDVVGCGYASTSKEISYLQPLKSPSADLLQTCLCPNLSHLSLLEFGGIRAQHITRAMKDVVEFLKCRDARHARLKRLELKYSENITDAVLKQAKKLNNWVDELVLIKLENKAPPFWLSQV</sequence>
<name>A0A4Y7Q4W6_9AGAM</name>
<gene>
    <name evidence="1" type="ORF">BD410DRAFT_210465</name>
</gene>
<dbReference type="VEuPathDB" id="FungiDB:BD410DRAFT_210465"/>